<evidence type="ECO:0000313" key="11">
    <source>
        <dbReference type="EMBL" id="TWB35908.1"/>
    </source>
</evidence>
<dbReference type="EMBL" id="VITR01000018">
    <property type="protein sequence ID" value="TWB35908.1"/>
    <property type="molecule type" value="Genomic_DNA"/>
</dbReference>
<keyword evidence="7" id="KW-0812">Transmembrane</keyword>
<dbReference type="SMART" id="SM00304">
    <property type="entry name" value="HAMP"/>
    <property type="match status" value="1"/>
</dbReference>
<dbReference type="CDD" id="cd06225">
    <property type="entry name" value="HAMP"/>
    <property type="match status" value="1"/>
</dbReference>
<dbReference type="AlphaFoldDB" id="A0A560GPH0"/>
<dbReference type="PROSITE" id="PS50192">
    <property type="entry name" value="T_SNARE"/>
    <property type="match status" value="1"/>
</dbReference>
<protein>
    <submittedName>
        <fullName evidence="11">Methyl-accepting chemotaxis protein</fullName>
    </submittedName>
</protein>
<organism evidence="11 12">
    <name type="scientific">Nitrospirillum amazonense</name>
    <dbReference type="NCBI Taxonomy" id="28077"/>
    <lineage>
        <taxon>Bacteria</taxon>
        <taxon>Pseudomonadati</taxon>
        <taxon>Pseudomonadota</taxon>
        <taxon>Alphaproteobacteria</taxon>
        <taxon>Rhodospirillales</taxon>
        <taxon>Azospirillaceae</taxon>
        <taxon>Nitrospirillum</taxon>
    </lineage>
</organism>
<dbReference type="Gene3D" id="1.10.287.950">
    <property type="entry name" value="Methyl-accepting chemotaxis protein"/>
    <property type="match status" value="1"/>
</dbReference>
<accession>A0A560GPH0</accession>
<dbReference type="PROSITE" id="PS50885">
    <property type="entry name" value="HAMP"/>
    <property type="match status" value="1"/>
</dbReference>
<keyword evidence="7" id="KW-1133">Transmembrane helix</keyword>
<evidence type="ECO:0000256" key="7">
    <source>
        <dbReference type="SAM" id="Phobius"/>
    </source>
</evidence>
<dbReference type="PANTHER" id="PTHR32089:SF112">
    <property type="entry name" value="LYSOZYME-LIKE PROTEIN-RELATED"/>
    <property type="match status" value="1"/>
</dbReference>
<keyword evidence="6" id="KW-0175">Coiled coil</keyword>
<feature type="domain" description="Methyl-accepting transducer" evidence="8">
    <location>
        <begin position="309"/>
        <end position="531"/>
    </location>
</feature>
<reference evidence="11 12" key="1">
    <citation type="submission" date="2019-06" db="EMBL/GenBank/DDBJ databases">
        <title>Genomic Encyclopedia of Type Strains, Phase IV (KMG-V): Genome sequencing to study the core and pangenomes of soil and plant-associated prokaryotes.</title>
        <authorList>
            <person name="Whitman W."/>
        </authorList>
    </citation>
    <scope>NUCLEOTIDE SEQUENCE [LARGE SCALE GENOMIC DNA]</scope>
    <source>
        <strain evidence="11 12">BR 11622</strain>
    </source>
</reference>
<feature type="domain" description="HAMP" evidence="10">
    <location>
        <begin position="215"/>
        <end position="268"/>
    </location>
</feature>
<gene>
    <name evidence="11" type="ORF">FBZ90_118111</name>
</gene>
<keyword evidence="3 5" id="KW-0807">Transducer</keyword>
<evidence type="ECO:0000256" key="2">
    <source>
        <dbReference type="ARBA" id="ARBA00022519"/>
    </source>
</evidence>
<dbReference type="GO" id="GO:0005886">
    <property type="term" value="C:plasma membrane"/>
    <property type="evidence" value="ECO:0007669"/>
    <property type="project" value="UniProtKB-SubCell"/>
</dbReference>
<evidence type="ECO:0000256" key="1">
    <source>
        <dbReference type="ARBA" id="ARBA00004429"/>
    </source>
</evidence>
<dbReference type="RefSeq" id="WP_186456019.1">
    <property type="nucleotide sequence ID" value="NZ_VITR01000018.1"/>
</dbReference>
<dbReference type="Proteomes" id="UP000315751">
    <property type="component" value="Unassembled WGS sequence"/>
</dbReference>
<comment type="caution">
    <text evidence="11">The sequence shown here is derived from an EMBL/GenBank/DDBJ whole genome shotgun (WGS) entry which is preliminary data.</text>
</comment>
<evidence type="ECO:0000256" key="6">
    <source>
        <dbReference type="SAM" id="Coils"/>
    </source>
</evidence>
<evidence type="ECO:0000259" key="10">
    <source>
        <dbReference type="PROSITE" id="PS50885"/>
    </source>
</evidence>
<comment type="subcellular location">
    <subcellularLocation>
        <location evidence="1">Cell inner membrane</location>
        <topology evidence="1">Multi-pass membrane protein</topology>
    </subcellularLocation>
</comment>
<dbReference type="InterPro" id="IPR004089">
    <property type="entry name" value="MCPsignal_dom"/>
</dbReference>
<keyword evidence="2" id="KW-1003">Cell membrane</keyword>
<feature type="transmembrane region" description="Helical" evidence="7">
    <location>
        <begin position="196"/>
        <end position="218"/>
    </location>
</feature>
<dbReference type="InterPro" id="IPR000727">
    <property type="entry name" value="T_SNARE_dom"/>
</dbReference>
<dbReference type="PANTHER" id="PTHR32089">
    <property type="entry name" value="METHYL-ACCEPTING CHEMOTAXIS PROTEIN MCPB"/>
    <property type="match status" value="1"/>
</dbReference>
<name>A0A560GPH0_9PROT</name>
<evidence type="ECO:0000256" key="4">
    <source>
        <dbReference type="ARBA" id="ARBA00029447"/>
    </source>
</evidence>
<keyword evidence="7" id="KW-0472">Membrane</keyword>
<feature type="domain" description="T-SNARE coiled-coil homology" evidence="9">
    <location>
        <begin position="461"/>
        <end position="523"/>
    </location>
</feature>
<evidence type="ECO:0000259" key="8">
    <source>
        <dbReference type="PROSITE" id="PS50111"/>
    </source>
</evidence>
<dbReference type="Pfam" id="PF00672">
    <property type="entry name" value="HAMP"/>
    <property type="match status" value="1"/>
</dbReference>
<evidence type="ECO:0000256" key="3">
    <source>
        <dbReference type="ARBA" id="ARBA00023224"/>
    </source>
</evidence>
<dbReference type="Pfam" id="PF00015">
    <property type="entry name" value="MCPsignal"/>
    <property type="match status" value="1"/>
</dbReference>
<keyword evidence="12" id="KW-1185">Reference proteome</keyword>
<dbReference type="Gene3D" id="1.10.8.500">
    <property type="entry name" value="HAMP domain in histidine kinase"/>
    <property type="match status" value="1"/>
</dbReference>
<feature type="transmembrane region" description="Helical" evidence="7">
    <location>
        <begin position="12"/>
        <end position="32"/>
    </location>
</feature>
<keyword evidence="2" id="KW-0997">Cell inner membrane</keyword>
<evidence type="ECO:0000256" key="5">
    <source>
        <dbReference type="PROSITE-ProRule" id="PRU00284"/>
    </source>
</evidence>
<comment type="similarity">
    <text evidence="4">Belongs to the methyl-accepting chemotaxis (MCP) protein family.</text>
</comment>
<dbReference type="PROSITE" id="PS50111">
    <property type="entry name" value="CHEMOTAXIS_TRANSDUC_2"/>
    <property type="match status" value="1"/>
</dbReference>
<dbReference type="SMART" id="SM00283">
    <property type="entry name" value="MA"/>
    <property type="match status" value="1"/>
</dbReference>
<dbReference type="GO" id="GO:0007165">
    <property type="term" value="P:signal transduction"/>
    <property type="evidence" value="ECO:0007669"/>
    <property type="project" value="UniProtKB-KW"/>
</dbReference>
<proteinExistence type="inferred from homology"/>
<dbReference type="InterPro" id="IPR024478">
    <property type="entry name" value="HlyB_4HB_MCP"/>
</dbReference>
<dbReference type="SUPFAM" id="SSF58104">
    <property type="entry name" value="Methyl-accepting chemotaxis protein (MCP) signaling domain"/>
    <property type="match status" value="1"/>
</dbReference>
<evidence type="ECO:0000259" key="9">
    <source>
        <dbReference type="PROSITE" id="PS50192"/>
    </source>
</evidence>
<evidence type="ECO:0000313" key="12">
    <source>
        <dbReference type="Proteomes" id="UP000315751"/>
    </source>
</evidence>
<sequence length="565" mass="58949">MIRWFANLKLIVKLAIPLCIIAAVAVSIVVMASRGLNDLNDATNHVIEVDATRQALALETQGLLNAGTVDAKNMIIVESEADRAKFEKLYREKMAQAQANIDKLIKLADTPERRAINENLKRLMEAYVAANEPSIEAARRNDDALSSQISMGAARDARVAMLDALQKRVEANQAAMDKAKVDTDVLTDNVSNTLSVLAGVGLVASFGLMGAIVIFLTVRPISRVTGAMSAIADGQLETEVHGADRKDEVGALAQALLIFKDNALAVRRLEAEQTAAKARAEAEKRQAMERLANDFERTVMGVVNGVSSSAAEMEQAAQSLSATAEQTTRQVTSAAGAVEEASQSVHTVAAAAEQLTASINEIGQQVTRSTAIAGEAVDEASRTQAKVEFLVQAANRIGEVMTLISTIAGQTNLLALNATIEAARAGDAGKGFAVVASEVKSLANQTAKATEEISAQISAIQSATGDAATSITSIASTIVRINEIASTIASAVEEQGAATREIASNVQQAAVGTTEIASNISGVTEAATHTGGAATQMLGTAGRLSTDAGALRTQVNSFLSVLRTA</sequence>
<feature type="coiled-coil region" evidence="6">
    <location>
        <begin position="266"/>
        <end position="330"/>
    </location>
</feature>
<dbReference type="Pfam" id="PF12729">
    <property type="entry name" value="4HB_MCP_1"/>
    <property type="match status" value="1"/>
</dbReference>
<dbReference type="InterPro" id="IPR003660">
    <property type="entry name" value="HAMP_dom"/>
</dbReference>